<evidence type="ECO:0000313" key="1">
    <source>
        <dbReference type="EnsemblPlants" id="Kaladp0039s0624.1.v1.1"/>
    </source>
</evidence>
<accession>A0A7N0TKZ9</accession>
<dbReference type="PANTHER" id="PTHR10859">
    <property type="entry name" value="GLYCOSYL TRANSFERASE"/>
    <property type="match status" value="1"/>
</dbReference>
<dbReference type="Gramene" id="Kaladp0039s0624.1.v1.1">
    <property type="protein sequence ID" value="Kaladp0039s0624.1.v1.1"/>
    <property type="gene ID" value="Kaladp0039s0624.v1.1"/>
</dbReference>
<dbReference type="Proteomes" id="UP000594263">
    <property type="component" value="Unplaced"/>
</dbReference>
<dbReference type="AlphaFoldDB" id="A0A7N0TKZ9"/>
<proteinExistence type="predicted"/>
<organism evidence="1 2">
    <name type="scientific">Kalanchoe fedtschenkoi</name>
    <name type="common">Lavender scallops</name>
    <name type="synonym">South American air plant</name>
    <dbReference type="NCBI Taxonomy" id="63787"/>
    <lineage>
        <taxon>Eukaryota</taxon>
        <taxon>Viridiplantae</taxon>
        <taxon>Streptophyta</taxon>
        <taxon>Embryophyta</taxon>
        <taxon>Tracheophyta</taxon>
        <taxon>Spermatophyta</taxon>
        <taxon>Magnoliopsida</taxon>
        <taxon>eudicotyledons</taxon>
        <taxon>Gunneridae</taxon>
        <taxon>Pentapetalae</taxon>
        <taxon>Saxifragales</taxon>
        <taxon>Crassulaceae</taxon>
        <taxon>Kalanchoe</taxon>
    </lineage>
</organism>
<sequence>MELFVRSTLELLVVLASLVIVPSAFAIIFEATRRRHNHNHVDVPAVFEDPNSSKKVRCPYIFDPAEKYISLIIPAFNEEKRIAGALDETMDYLKERSEKDKSFTYEVLIVDDDADHYSAGIKNKRHQHGGDEGSTAKFKCISSSLVQLE</sequence>
<evidence type="ECO:0008006" key="3">
    <source>
        <dbReference type="Google" id="ProtNLM"/>
    </source>
</evidence>
<protein>
    <recommendedName>
        <fullName evidence="3">Glycosyltransferase 2-like domain-containing protein</fullName>
    </recommendedName>
</protein>
<keyword evidence="2" id="KW-1185">Reference proteome</keyword>
<name>A0A7N0TKZ9_KALFE</name>
<dbReference type="InterPro" id="IPR029044">
    <property type="entry name" value="Nucleotide-diphossugar_trans"/>
</dbReference>
<dbReference type="PANTHER" id="PTHR10859:SF91">
    <property type="entry name" value="DOLICHYL-PHOSPHATE BETA-GLUCOSYLTRANSFERASE"/>
    <property type="match status" value="1"/>
</dbReference>
<dbReference type="GO" id="GO:0006487">
    <property type="term" value="P:protein N-linked glycosylation"/>
    <property type="evidence" value="ECO:0007669"/>
    <property type="project" value="TreeGrafter"/>
</dbReference>
<dbReference type="GO" id="GO:0005789">
    <property type="term" value="C:endoplasmic reticulum membrane"/>
    <property type="evidence" value="ECO:0007669"/>
    <property type="project" value="TreeGrafter"/>
</dbReference>
<dbReference type="EnsemblPlants" id="Kaladp0039s0624.1.v1.1">
    <property type="protein sequence ID" value="Kaladp0039s0624.1.v1.1"/>
    <property type="gene ID" value="Kaladp0039s0624.v1.1"/>
</dbReference>
<dbReference type="Gene3D" id="3.90.550.10">
    <property type="entry name" value="Spore Coat Polysaccharide Biosynthesis Protein SpsA, Chain A"/>
    <property type="match status" value="1"/>
</dbReference>
<evidence type="ECO:0000313" key="2">
    <source>
        <dbReference type="Proteomes" id="UP000594263"/>
    </source>
</evidence>
<reference evidence="1" key="1">
    <citation type="submission" date="2021-01" db="UniProtKB">
        <authorList>
            <consortium name="EnsemblPlants"/>
        </authorList>
    </citation>
    <scope>IDENTIFICATION</scope>
</reference>